<evidence type="ECO:0000313" key="3">
    <source>
        <dbReference type="Proteomes" id="UP001302126"/>
    </source>
</evidence>
<dbReference type="Gene3D" id="3.30.70.100">
    <property type="match status" value="1"/>
</dbReference>
<proteinExistence type="predicted"/>
<organism evidence="2 3">
    <name type="scientific">Podospora australis</name>
    <dbReference type="NCBI Taxonomy" id="1536484"/>
    <lineage>
        <taxon>Eukaryota</taxon>
        <taxon>Fungi</taxon>
        <taxon>Dikarya</taxon>
        <taxon>Ascomycota</taxon>
        <taxon>Pezizomycotina</taxon>
        <taxon>Sordariomycetes</taxon>
        <taxon>Sordariomycetidae</taxon>
        <taxon>Sordariales</taxon>
        <taxon>Podosporaceae</taxon>
        <taxon>Podospora</taxon>
    </lineage>
</organism>
<dbReference type="InterPro" id="IPR011008">
    <property type="entry name" value="Dimeric_a/b-barrel"/>
</dbReference>
<keyword evidence="3" id="KW-1185">Reference proteome</keyword>
<dbReference type="AlphaFoldDB" id="A0AAN7ADM4"/>
<reference evidence="2" key="2">
    <citation type="submission" date="2023-05" db="EMBL/GenBank/DDBJ databases">
        <authorList>
            <consortium name="Lawrence Berkeley National Laboratory"/>
            <person name="Steindorff A."/>
            <person name="Hensen N."/>
            <person name="Bonometti L."/>
            <person name="Westerberg I."/>
            <person name="Brannstrom I.O."/>
            <person name="Guillou S."/>
            <person name="Cros-Aarteil S."/>
            <person name="Calhoun S."/>
            <person name="Haridas S."/>
            <person name="Kuo A."/>
            <person name="Mondo S."/>
            <person name="Pangilinan J."/>
            <person name="Riley R."/>
            <person name="Labutti K."/>
            <person name="Andreopoulos B."/>
            <person name="Lipzen A."/>
            <person name="Chen C."/>
            <person name="Yanf M."/>
            <person name="Daum C."/>
            <person name="Ng V."/>
            <person name="Clum A."/>
            <person name="Ohm R."/>
            <person name="Martin F."/>
            <person name="Silar P."/>
            <person name="Natvig D."/>
            <person name="Lalanne C."/>
            <person name="Gautier V."/>
            <person name="Ament-Velasquez S.L."/>
            <person name="Kruys A."/>
            <person name="Hutchinson M.I."/>
            <person name="Powell A.J."/>
            <person name="Barry K."/>
            <person name="Miller A.N."/>
            <person name="Grigoriev I.V."/>
            <person name="Debuchy R."/>
            <person name="Gladieux P."/>
            <person name="Thoren M.H."/>
            <person name="Johannesson H."/>
        </authorList>
    </citation>
    <scope>NUCLEOTIDE SEQUENCE</scope>
    <source>
        <strain evidence="2">PSN309</strain>
    </source>
</reference>
<dbReference type="SUPFAM" id="SSF54909">
    <property type="entry name" value="Dimeric alpha+beta barrel"/>
    <property type="match status" value="1"/>
</dbReference>
<dbReference type="Proteomes" id="UP001302126">
    <property type="component" value="Unassembled WGS sequence"/>
</dbReference>
<sequence length="116" mass="13067">MTQIPDTTPPDKPVDVITTVSVTPESKDRVEKYLIDLGKDIEANEPGCLQWEVFYLGSPGELVLIERFKDLSSAEDHRHIQYSRDALAHAAEQGWLSREPDIKILNSRGGFAFRKA</sequence>
<dbReference type="EMBL" id="MU864620">
    <property type="protein sequence ID" value="KAK4182709.1"/>
    <property type="molecule type" value="Genomic_DNA"/>
</dbReference>
<dbReference type="InterPro" id="IPR007138">
    <property type="entry name" value="ABM_dom"/>
</dbReference>
<dbReference type="PROSITE" id="PS51725">
    <property type="entry name" value="ABM"/>
    <property type="match status" value="1"/>
</dbReference>
<comment type="caution">
    <text evidence="2">The sequence shown here is derived from an EMBL/GenBank/DDBJ whole genome shotgun (WGS) entry which is preliminary data.</text>
</comment>
<dbReference type="Pfam" id="PF03992">
    <property type="entry name" value="ABM"/>
    <property type="match status" value="1"/>
</dbReference>
<name>A0AAN7ADM4_9PEZI</name>
<feature type="domain" description="ABM" evidence="1">
    <location>
        <begin position="14"/>
        <end position="105"/>
    </location>
</feature>
<evidence type="ECO:0000313" key="2">
    <source>
        <dbReference type="EMBL" id="KAK4182709.1"/>
    </source>
</evidence>
<gene>
    <name evidence="2" type="ORF">QBC35DRAFT_420270</name>
</gene>
<accession>A0AAN7ADM4</accession>
<evidence type="ECO:0000259" key="1">
    <source>
        <dbReference type="PROSITE" id="PS51725"/>
    </source>
</evidence>
<protein>
    <recommendedName>
        <fullName evidence="1">ABM domain-containing protein</fullName>
    </recommendedName>
</protein>
<reference evidence="2" key="1">
    <citation type="journal article" date="2023" name="Mol. Phylogenet. Evol.">
        <title>Genome-scale phylogeny and comparative genomics of the fungal order Sordariales.</title>
        <authorList>
            <person name="Hensen N."/>
            <person name="Bonometti L."/>
            <person name="Westerberg I."/>
            <person name="Brannstrom I.O."/>
            <person name="Guillou S."/>
            <person name="Cros-Aarteil S."/>
            <person name="Calhoun S."/>
            <person name="Haridas S."/>
            <person name="Kuo A."/>
            <person name="Mondo S."/>
            <person name="Pangilinan J."/>
            <person name="Riley R."/>
            <person name="LaButti K."/>
            <person name="Andreopoulos B."/>
            <person name="Lipzen A."/>
            <person name="Chen C."/>
            <person name="Yan M."/>
            <person name="Daum C."/>
            <person name="Ng V."/>
            <person name="Clum A."/>
            <person name="Steindorff A."/>
            <person name="Ohm R.A."/>
            <person name="Martin F."/>
            <person name="Silar P."/>
            <person name="Natvig D.O."/>
            <person name="Lalanne C."/>
            <person name="Gautier V."/>
            <person name="Ament-Velasquez S.L."/>
            <person name="Kruys A."/>
            <person name="Hutchinson M.I."/>
            <person name="Powell A.J."/>
            <person name="Barry K."/>
            <person name="Miller A.N."/>
            <person name="Grigoriev I.V."/>
            <person name="Debuchy R."/>
            <person name="Gladieux P."/>
            <person name="Hiltunen Thoren M."/>
            <person name="Johannesson H."/>
        </authorList>
    </citation>
    <scope>NUCLEOTIDE SEQUENCE</scope>
    <source>
        <strain evidence="2">PSN309</strain>
    </source>
</reference>